<protein>
    <submittedName>
        <fullName evidence="2">HET-domain-containing protein</fullName>
    </submittedName>
</protein>
<dbReference type="OrthoDB" id="3486565at2759"/>
<feature type="domain" description="Heterokaryon incompatibility" evidence="1">
    <location>
        <begin position="258"/>
        <end position="398"/>
    </location>
</feature>
<dbReference type="AlphaFoldDB" id="A0A6A6HZJ0"/>
<dbReference type="Proteomes" id="UP000800094">
    <property type="component" value="Unassembled WGS sequence"/>
</dbReference>
<evidence type="ECO:0000313" key="2">
    <source>
        <dbReference type="EMBL" id="KAF2242760.1"/>
    </source>
</evidence>
<dbReference type="GeneID" id="54573016"/>
<proteinExistence type="predicted"/>
<name>A0A6A6HZJ0_9PLEO</name>
<dbReference type="Pfam" id="PF06985">
    <property type="entry name" value="HET"/>
    <property type="match status" value="1"/>
</dbReference>
<evidence type="ECO:0000313" key="3">
    <source>
        <dbReference type="Proteomes" id="UP000800094"/>
    </source>
</evidence>
<dbReference type="RefSeq" id="XP_033677764.1">
    <property type="nucleotide sequence ID" value="XM_033819686.1"/>
</dbReference>
<reference evidence="2" key="1">
    <citation type="journal article" date="2020" name="Stud. Mycol.">
        <title>101 Dothideomycetes genomes: a test case for predicting lifestyles and emergence of pathogens.</title>
        <authorList>
            <person name="Haridas S."/>
            <person name="Albert R."/>
            <person name="Binder M."/>
            <person name="Bloem J."/>
            <person name="Labutti K."/>
            <person name="Salamov A."/>
            <person name="Andreopoulos B."/>
            <person name="Baker S."/>
            <person name="Barry K."/>
            <person name="Bills G."/>
            <person name="Bluhm B."/>
            <person name="Cannon C."/>
            <person name="Castanera R."/>
            <person name="Culley D."/>
            <person name="Daum C."/>
            <person name="Ezra D."/>
            <person name="Gonzalez J."/>
            <person name="Henrissat B."/>
            <person name="Kuo A."/>
            <person name="Liang C."/>
            <person name="Lipzen A."/>
            <person name="Lutzoni F."/>
            <person name="Magnuson J."/>
            <person name="Mondo S."/>
            <person name="Nolan M."/>
            <person name="Ohm R."/>
            <person name="Pangilinan J."/>
            <person name="Park H.-J."/>
            <person name="Ramirez L."/>
            <person name="Alfaro M."/>
            <person name="Sun H."/>
            <person name="Tritt A."/>
            <person name="Yoshinaga Y."/>
            <person name="Zwiers L.-H."/>
            <person name="Turgeon B."/>
            <person name="Goodwin S."/>
            <person name="Spatafora J."/>
            <person name="Crous P."/>
            <person name="Grigoriev I."/>
        </authorList>
    </citation>
    <scope>NUCLEOTIDE SEQUENCE</scope>
    <source>
        <strain evidence="2">CBS 122368</strain>
    </source>
</reference>
<accession>A0A6A6HZJ0</accession>
<keyword evidence="3" id="KW-1185">Reference proteome</keyword>
<evidence type="ECO:0000259" key="1">
    <source>
        <dbReference type="Pfam" id="PF06985"/>
    </source>
</evidence>
<dbReference type="InterPro" id="IPR010730">
    <property type="entry name" value="HET"/>
</dbReference>
<sequence length="596" mass="67451">MGKEHKFSLRSLFRRGKTANGSPYDLQLDSSEPVSGPEAFQTATWQNTEQTVAMQQRTANSCATFLDIGSGYSCDRLRMLECREEGCTFCTLILEGHASVGVGNVIELVLRMDQEPCSVLRARVHDPLGYRNFEFYRSLGHNDADGTPSQLSVSRPEKHMVYGRDTIHPQPLSWIGARPEVAEDGIRHECLSRARVWLQRCKEQHKLCSPLHIGSDLPGGFTNYSPNSLPRRVIDVGSVDELPRLCDFTAVSAPSKAYATLSHCWGTHQSYKTERHTLRGRMAGMPWDEIPKTFKDAIIVARFLQLRFLWIDSLCIVQDDLNDWAKESSKMSHIYANATITIAAAAAADDMRGFLGQRHHLNSPVLHSTDGLIKIRRDIHRDLSEPGRLMTRAWVFQERLLSRRILYFEEHEMVWECRSAKLCECGSDLTLAKYRLPEQMLTRATEAKFREASPLTTYDFTHPTKENSETFAWWRETIVHQYTALQLTKWTDRLPALSGLAAITVAKTQDTYLGGIWKSELIHGLLWEPNWGNQSPKIPSDYLAPSWSWASLPCQISYTRVSPTTELATLVNHDIRLATVDPTGSSLLGYFGCDVT</sequence>
<dbReference type="PANTHER" id="PTHR33112:SF16">
    <property type="entry name" value="HETEROKARYON INCOMPATIBILITY DOMAIN-CONTAINING PROTEIN"/>
    <property type="match status" value="1"/>
</dbReference>
<organism evidence="2 3">
    <name type="scientific">Trematosphaeria pertusa</name>
    <dbReference type="NCBI Taxonomy" id="390896"/>
    <lineage>
        <taxon>Eukaryota</taxon>
        <taxon>Fungi</taxon>
        <taxon>Dikarya</taxon>
        <taxon>Ascomycota</taxon>
        <taxon>Pezizomycotina</taxon>
        <taxon>Dothideomycetes</taxon>
        <taxon>Pleosporomycetidae</taxon>
        <taxon>Pleosporales</taxon>
        <taxon>Massarineae</taxon>
        <taxon>Trematosphaeriaceae</taxon>
        <taxon>Trematosphaeria</taxon>
    </lineage>
</organism>
<dbReference type="EMBL" id="ML987207">
    <property type="protein sequence ID" value="KAF2242760.1"/>
    <property type="molecule type" value="Genomic_DNA"/>
</dbReference>
<dbReference type="PANTHER" id="PTHR33112">
    <property type="entry name" value="DOMAIN PROTEIN, PUTATIVE-RELATED"/>
    <property type="match status" value="1"/>
</dbReference>
<gene>
    <name evidence="2" type="ORF">BU26DRAFT_132450</name>
</gene>